<protein>
    <submittedName>
        <fullName evidence="1">10475_t:CDS:1</fullName>
    </submittedName>
</protein>
<evidence type="ECO:0000313" key="2">
    <source>
        <dbReference type="Proteomes" id="UP000789702"/>
    </source>
</evidence>
<organism evidence="1 2">
    <name type="scientific">Dentiscutata heterogama</name>
    <dbReference type="NCBI Taxonomy" id="1316150"/>
    <lineage>
        <taxon>Eukaryota</taxon>
        <taxon>Fungi</taxon>
        <taxon>Fungi incertae sedis</taxon>
        <taxon>Mucoromycota</taxon>
        <taxon>Glomeromycotina</taxon>
        <taxon>Glomeromycetes</taxon>
        <taxon>Diversisporales</taxon>
        <taxon>Gigasporaceae</taxon>
        <taxon>Dentiscutata</taxon>
    </lineage>
</organism>
<dbReference type="Proteomes" id="UP000789702">
    <property type="component" value="Unassembled WGS sequence"/>
</dbReference>
<reference evidence="1" key="1">
    <citation type="submission" date="2021-06" db="EMBL/GenBank/DDBJ databases">
        <authorList>
            <person name="Kallberg Y."/>
            <person name="Tangrot J."/>
            <person name="Rosling A."/>
        </authorList>
    </citation>
    <scope>NUCLEOTIDE SEQUENCE</scope>
    <source>
        <strain evidence="1">IL203A</strain>
    </source>
</reference>
<accession>A0ACA9PTM4</accession>
<evidence type="ECO:0000313" key="1">
    <source>
        <dbReference type="EMBL" id="CAG8716098.1"/>
    </source>
</evidence>
<comment type="caution">
    <text evidence="1">The sequence shown here is derived from an EMBL/GenBank/DDBJ whole genome shotgun (WGS) entry which is preliminary data.</text>
</comment>
<sequence>QGYKHRLCVVMLVKLNQCGEMISPFHQTPIGIGVTGVTGELVKL</sequence>
<dbReference type="EMBL" id="CAJVPU010031158">
    <property type="protein sequence ID" value="CAG8716098.1"/>
    <property type="molecule type" value="Genomic_DNA"/>
</dbReference>
<feature type="non-terminal residue" evidence="1">
    <location>
        <position position="1"/>
    </location>
</feature>
<gene>
    <name evidence="1" type="ORF">DHETER_LOCUS12545</name>
</gene>
<name>A0ACA9PTM4_9GLOM</name>
<keyword evidence="2" id="KW-1185">Reference proteome</keyword>
<proteinExistence type="predicted"/>
<feature type="non-terminal residue" evidence="1">
    <location>
        <position position="44"/>
    </location>
</feature>